<dbReference type="GO" id="GO:0035269">
    <property type="term" value="P:protein O-linked glycosylation via mannose"/>
    <property type="evidence" value="ECO:0007669"/>
    <property type="project" value="TreeGrafter"/>
</dbReference>
<keyword evidence="3" id="KW-0808">Transferase</keyword>
<evidence type="ECO:0000256" key="5">
    <source>
        <dbReference type="ARBA" id="ARBA00022989"/>
    </source>
</evidence>
<dbReference type="RefSeq" id="XP_013238121.1">
    <property type="nucleotide sequence ID" value="XM_013382667.1"/>
</dbReference>
<dbReference type="GO" id="GO:0016020">
    <property type="term" value="C:membrane"/>
    <property type="evidence" value="ECO:0007669"/>
    <property type="project" value="UniProtKB-SubCell"/>
</dbReference>
<dbReference type="InterPro" id="IPR007657">
    <property type="entry name" value="Glycosyltransferase_61"/>
</dbReference>
<dbReference type="PANTHER" id="PTHR20961">
    <property type="entry name" value="GLYCOSYLTRANSFERASE"/>
    <property type="match status" value="1"/>
</dbReference>
<keyword evidence="12" id="KW-1185">Reference proteome</keyword>
<gene>
    <name evidence="11" type="ORF">DI09_29p150</name>
</gene>
<keyword evidence="7" id="KW-0325">Glycoprotein</keyword>
<keyword evidence="2" id="KW-0328">Glycosyltransferase</keyword>
<dbReference type="VEuPathDB" id="MicrosporidiaDB:DI09_29p150"/>
<evidence type="ECO:0000313" key="12">
    <source>
        <dbReference type="Proteomes" id="UP000029725"/>
    </source>
</evidence>
<dbReference type="EMBL" id="JMKJ01000221">
    <property type="protein sequence ID" value="KGG51694.1"/>
    <property type="molecule type" value="Genomic_DNA"/>
</dbReference>
<evidence type="ECO:0000256" key="8">
    <source>
        <dbReference type="SAM" id="MobiDB-lite"/>
    </source>
</evidence>
<keyword evidence="5 9" id="KW-1133">Transmembrane helix</keyword>
<dbReference type="AlphaFoldDB" id="A0A098VS94"/>
<dbReference type="GO" id="GO:0097363">
    <property type="term" value="F:protein O-acetylglucosaminyltransferase activity"/>
    <property type="evidence" value="ECO:0007669"/>
    <property type="project" value="TreeGrafter"/>
</dbReference>
<name>A0A098VS94_9MICR</name>
<accession>A0A098VS94</accession>
<evidence type="ECO:0000256" key="3">
    <source>
        <dbReference type="ARBA" id="ARBA00022679"/>
    </source>
</evidence>
<evidence type="ECO:0000256" key="1">
    <source>
        <dbReference type="ARBA" id="ARBA00004167"/>
    </source>
</evidence>
<comment type="subcellular location">
    <subcellularLocation>
        <location evidence="1">Membrane</location>
        <topology evidence="1">Single-pass membrane protein</topology>
    </subcellularLocation>
</comment>
<sequence>MRRPLTRYIAAFLLVYTLVGALYLFGLFDLNVSGPSAGENGNSPSHPIGIKMKKATADSYSNNGHDDMDDQLMVEYELEDEPSTLASTHNLALGASLKWKKTLLECSRAKKDLRTAKSQLLSQDKESDRLRYLLNLATLNPRCSSADIPPMEEDAAQNAAPKFLAEEYTERLDPSSIYCLGTDRDSRTCRVKNLYYNVKEKRFFLIKGALSESVGLPSATQLESDGGILVDLTSLQNHAIFSWSPELVEDGFLDKPQTIHRIYDKSVLFSRFVPGNTMHSIHDDLIGYYYLLRRWLPSFKDDLEDPFDRSHHLVFLDDHGEGPYSHLFNHLTDWPIRYKVKDLDNATPEHSLIVFKDAIVGNSKEANWYQYGFSEPQGPIPGKKVSGDKVRVVAAYLLRKLGIPPWNLTVVRESISEATRRTLLDQFQDIISEHAKEYHDSEGPPPTTPALQEVAPPSDDKLDSPCIAIFSRRGDRLMVNEGRLALALDRAFGLPIYFIRNEDLSFEKQVSILRRSIIAIGMHGSLLILSMFLPPRALLIELYPLWVPGNNYTPYKTLAALPGIDLWYGAWMNKHPKLNIPHPEYPASHGGLQDFSEELRNRVLSTEGVPTHLCCTDPFWLFRIYQDTYAHIPEILGDFIAPGLAATNRDLQQDAHNLFKRRSNSLNIPPAQINSDMVSYHWSFEPFSLHLKWAKPWNVNEVKRYGVWIHQIYYEYDTNQAMVDIVDLDPAVCNKGEVHLWIRSYYDSGEAADAHTPWSKKVVCLCPKTP</sequence>
<keyword evidence="4 9" id="KW-0812">Transmembrane</keyword>
<evidence type="ECO:0000256" key="2">
    <source>
        <dbReference type="ARBA" id="ARBA00022676"/>
    </source>
</evidence>
<dbReference type="GeneID" id="25259410"/>
<protein>
    <recommendedName>
        <fullName evidence="10">Glycosyltransferase 61 catalytic domain-containing protein</fullName>
    </recommendedName>
</protein>
<dbReference type="Proteomes" id="UP000029725">
    <property type="component" value="Unassembled WGS sequence"/>
</dbReference>
<keyword evidence="6 9" id="KW-0472">Membrane</keyword>
<feature type="region of interest" description="Disordered" evidence="8">
    <location>
        <begin position="437"/>
        <end position="459"/>
    </location>
</feature>
<dbReference type="Pfam" id="PF04577">
    <property type="entry name" value="Glyco_transf_61"/>
    <property type="match status" value="1"/>
</dbReference>
<reference evidence="11 12" key="1">
    <citation type="submission" date="2014-04" db="EMBL/GenBank/DDBJ databases">
        <title>A new species of microsporidia sheds light on the evolution of extreme parasitism.</title>
        <authorList>
            <person name="Haag K.L."/>
            <person name="James T.Y."/>
            <person name="Larsson R."/>
            <person name="Schaer T.M."/>
            <person name="Refardt D."/>
            <person name="Pombert J.-F."/>
            <person name="Ebert D."/>
        </authorList>
    </citation>
    <scope>NUCLEOTIDE SEQUENCE [LARGE SCALE GENOMIC DNA]</scope>
    <source>
        <strain evidence="11 12">UGP3</strain>
        <tissue evidence="11">Spores</tissue>
    </source>
</reference>
<evidence type="ECO:0000256" key="9">
    <source>
        <dbReference type="SAM" id="Phobius"/>
    </source>
</evidence>
<evidence type="ECO:0000256" key="6">
    <source>
        <dbReference type="ARBA" id="ARBA00023136"/>
    </source>
</evidence>
<comment type="caution">
    <text evidence="11">The sequence shown here is derived from an EMBL/GenBank/DDBJ whole genome shotgun (WGS) entry which is preliminary data.</text>
</comment>
<dbReference type="OrthoDB" id="529273at2759"/>
<evidence type="ECO:0000256" key="7">
    <source>
        <dbReference type="ARBA" id="ARBA00023180"/>
    </source>
</evidence>
<dbReference type="InterPro" id="IPR049625">
    <property type="entry name" value="Glyco_transf_61_cat"/>
</dbReference>
<evidence type="ECO:0000313" key="11">
    <source>
        <dbReference type="EMBL" id="KGG51694.1"/>
    </source>
</evidence>
<evidence type="ECO:0000256" key="4">
    <source>
        <dbReference type="ARBA" id="ARBA00022692"/>
    </source>
</evidence>
<dbReference type="GO" id="GO:0005783">
    <property type="term" value="C:endoplasmic reticulum"/>
    <property type="evidence" value="ECO:0007669"/>
    <property type="project" value="TreeGrafter"/>
</dbReference>
<proteinExistence type="predicted"/>
<dbReference type="HOGENOM" id="CLU_362937_0_0_1"/>
<evidence type="ECO:0000259" key="10">
    <source>
        <dbReference type="Pfam" id="PF04577"/>
    </source>
</evidence>
<dbReference type="PANTHER" id="PTHR20961:SF38">
    <property type="entry name" value="PROTEIN O-LINKED-MANNOSE BETA-1,4-N-ACETYLGLUCOSAMINYLTRANSFERASE 2"/>
    <property type="match status" value="1"/>
</dbReference>
<feature type="transmembrane region" description="Helical" evidence="9">
    <location>
        <begin position="7"/>
        <end position="28"/>
    </location>
</feature>
<organism evidence="11 12">
    <name type="scientific">Mitosporidium daphniae</name>
    <dbReference type="NCBI Taxonomy" id="1485682"/>
    <lineage>
        <taxon>Eukaryota</taxon>
        <taxon>Fungi</taxon>
        <taxon>Fungi incertae sedis</taxon>
        <taxon>Microsporidia</taxon>
        <taxon>Mitosporidium</taxon>
    </lineage>
</organism>
<feature type="domain" description="Glycosyltransferase 61 catalytic" evidence="10">
    <location>
        <begin position="446"/>
        <end position="538"/>
    </location>
</feature>